<organism evidence="1 2">
    <name type="scientific">Nitrococcus mobilis Nb-231</name>
    <dbReference type="NCBI Taxonomy" id="314278"/>
    <lineage>
        <taxon>Bacteria</taxon>
        <taxon>Pseudomonadati</taxon>
        <taxon>Pseudomonadota</taxon>
        <taxon>Gammaproteobacteria</taxon>
        <taxon>Chromatiales</taxon>
        <taxon>Ectothiorhodospiraceae</taxon>
        <taxon>Nitrococcus</taxon>
    </lineage>
</organism>
<sequence>MVEALPLEGAGFQFPAILFERPGAFRLQRSGLRVMRRCAFEPPENGEASSRWMRAFWAVKVADKT</sequence>
<name>A4BQP6_9GAMM</name>
<evidence type="ECO:0000313" key="1">
    <source>
        <dbReference type="EMBL" id="EAR21896.1"/>
    </source>
</evidence>
<comment type="caution">
    <text evidence="1">The sequence shown here is derived from an EMBL/GenBank/DDBJ whole genome shotgun (WGS) entry which is preliminary data.</text>
</comment>
<gene>
    <name evidence="1" type="ORF">NB231_05896</name>
</gene>
<keyword evidence="2" id="KW-1185">Reference proteome</keyword>
<dbReference type="STRING" id="314278.NB231_05896"/>
<evidence type="ECO:0000313" key="2">
    <source>
        <dbReference type="Proteomes" id="UP000003374"/>
    </source>
</evidence>
<proteinExistence type="predicted"/>
<dbReference type="AlphaFoldDB" id="A4BQP6"/>
<dbReference type="Proteomes" id="UP000003374">
    <property type="component" value="Unassembled WGS sequence"/>
</dbReference>
<accession>A4BQP6</accession>
<dbReference type="EMBL" id="AAOF01000005">
    <property type="protein sequence ID" value="EAR21896.1"/>
    <property type="molecule type" value="Genomic_DNA"/>
</dbReference>
<dbReference type="HOGENOM" id="CLU_2845365_0_0_6"/>
<protein>
    <submittedName>
        <fullName evidence="1">Uncharacterized protein</fullName>
    </submittedName>
</protein>
<reference evidence="1 2" key="1">
    <citation type="submission" date="2006-02" db="EMBL/GenBank/DDBJ databases">
        <authorList>
            <person name="Waterbury J."/>
            <person name="Ferriera S."/>
            <person name="Johnson J."/>
            <person name="Kravitz S."/>
            <person name="Halpern A."/>
            <person name="Remington K."/>
            <person name="Beeson K."/>
            <person name="Tran B."/>
            <person name="Rogers Y.-H."/>
            <person name="Friedman R."/>
            <person name="Venter J.C."/>
        </authorList>
    </citation>
    <scope>NUCLEOTIDE SEQUENCE [LARGE SCALE GENOMIC DNA]</scope>
    <source>
        <strain evidence="1 2">Nb-231</strain>
    </source>
</reference>